<evidence type="ECO:0000256" key="1">
    <source>
        <dbReference type="ARBA" id="ARBA00009995"/>
    </source>
</evidence>
<dbReference type="FunFam" id="3.40.50.2000:FF:000020">
    <property type="entry name" value="Glycosyltransferase"/>
    <property type="match status" value="1"/>
</dbReference>
<evidence type="ECO:0000256" key="2">
    <source>
        <dbReference type="ARBA" id="ARBA00022676"/>
    </source>
</evidence>
<protein>
    <recommendedName>
        <fullName evidence="5">Glycosyltransferase</fullName>
        <ecNumber evidence="5">2.4.1.-</ecNumber>
    </recommendedName>
</protein>
<keyword evidence="3 4" id="KW-0808">Transferase</keyword>
<dbReference type="PANTHER" id="PTHR48048:SF30">
    <property type="entry name" value="GLYCOSYLTRANSFERASE"/>
    <property type="match status" value="1"/>
</dbReference>
<dbReference type="Gene3D" id="3.40.50.2000">
    <property type="entry name" value="Glycogen Phosphorylase B"/>
    <property type="match status" value="2"/>
</dbReference>
<dbReference type="PANTHER" id="PTHR48048">
    <property type="entry name" value="GLYCOSYLTRANSFERASE"/>
    <property type="match status" value="1"/>
</dbReference>
<dbReference type="InterPro" id="IPR002213">
    <property type="entry name" value="UDP_glucos_trans"/>
</dbReference>
<dbReference type="GO" id="GO:0035251">
    <property type="term" value="F:UDP-glucosyltransferase activity"/>
    <property type="evidence" value="ECO:0007669"/>
    <property type="project" value="InterPro"/>
</dbReference>
<dbReference type="CDD" id="cd03784">
    <property type="entry name" value="GT1_Gtf-like"/>
    <property type="match status" value="1"/>
</dbReference>
<evidence type="ECO:0000256" key="3">
    <source>
        <dbReference type="ARBA" id="ARBA00022679"/>
    </source>
</evidence>
<proteinExistence type="inferred from homology"/>
<organism evidence="6 7">
    <name type="scientific">Nepenthes gracilis</name>
    <name type="common">Slender pitcher plant</name>
    <dbReference type="NCBI Taxonomy" id="150966"/>
    <lineage>
        <taxon>Eukaryota</taxon>
        <taxon>Viridiplantae</taxon>
        <taxon>Streptophyta</taxon>
        <taxon>Embryophyta</taxon>
        <taxon>Tracheophyta</taxon>
        <taxon>Spermatophyta</taxon>
        <taxon>Magnoliopsida</taxon>
        <taxon>eudicotyledons</taxon>
        <taxon>Gunneridae</taxon>
        <taxon>Pentapetalae</taxon>
        <taxon>Caryophyllales</taxon>
        <taxon>Nepenthaceae</taxon>
        <taxon>Nepenthes</taxon>
    </lineage>
</organism>
<evidence type="ECO:0000256" key="5">
    <source>
        <dbReference type="RuleBase" id="RU362057"/>
    </source>
</evidence>
<dbReference type="InterPro" id="IPR035595">
    <property type="entry name" value="UDP_glycos_trans_CS"/>
</dbReference>
<dbReference type="EC" id="2.4.1.-" evidence="5"/>
<dbReference type="Proteomes" id="UP001279734">
    <property type="component" value="Unassembled WGS sequence"/>
</dbReference>
<comment type="similarity">
    <text evidence="1 4">Belongs to the UDP-glycosyltransferase family.</text>
</comment>
<name>A0AAD3TFA0_NEPGR</name>
<accession>A0AAD3TFA0</accession>
<dbReference type="FunFam" id="3.40.50.2000:FF:000095">
    <property type="entry name" value="Glycosyltransferase"/>
    <property type="match status" value="1"/>
</dbReference>
<evidence type="ECO:0000313" key="7">
    <source>
        <dbReference type="Proteomes" id="UP001279734"/>
    </source>
</evidence>
<dbReference type="PROSITE" id="PS00375">
    <property type="entry name" value="UDPGT"/>
    <property type="match status" value="1"/>
</dbReference>
<dbReference type="EMBL" id="BSYO01000034">
    <property type="protein sequence ID" value="GMH28106.1"/>
    <property type="molecule type" value="Genomic_DNA"/>
</dbReference>
<dbReference type="SUPFAM" id="SSF53756">
    <property type="entry name" value="UDP-Glycosyltransferase/glycogen phosphorylase"/>
    <property type="match status" value="1"/>
</dbReference>
<evidence type="ECO:0000313" key="6">
    <source>
        <dbReference type="EMBL" id="GMH28106.1"/>
    </source>
</evidence>
<keyword evidence="2 4" id="KW-0328">Glycosyltransferase</keyword>
<sequence length="472" mass="51441">MADTVVLYPSPTIGHLISMVELGKLMLNHHPSLHIKVIVSTGPPPFNTTASAASYVDRVSSTTPSITFHHLPAAALSPSASFEALCFQLTRHNKPSLLNTLRAISNSSSLKAFVIDFFCNPAFEIGHSLNVPTYYFWTTCASGLALLLHLPILHRKTLISIKDLDQEINVPGMPPFPPQDAPTPLLDRTTEAYDNFLSTSANMSRSDGIIVNTFERFESRAIKSLSGGPGPGIYCIGPLIGQNDGTIPDPGPSQCLAWLDSQPSGSVVFLCFGSMGLLSRAQLVEISVGLERCGHRFLWVVRRPPTDDDGDGGRALSLDDPDLDLLLPRGFLERTRDSGIVVKSWAPQKEVLSHDSVGGFVTHCGWNSVLEAVCAGVPMVAWPLYAEQRFNSVILVEEIKVALPLETTEDRFVRADELEKRVRELMDSDSLSGKAVRERVTAMRDAAMAAMGEGGSSRAAMDELTQSWNRWS</sequence>
<gene>
    <name evidence="6" type="ORF">Nepgr_029949</name>
</gene>
<reference evidence="6" key="1">
    <citation type="submission" date="2023-05" db="EMBL/GenBank/DDBJ databases">
        <title>Nepenthes gracilis genome sequencing.</title>
        <authorList>
            <person name="Fukushima K."/>
        </authorList>
    </citation>
    <scope>NUCLEOTIDE SEQUENCE</scope>
    <source>
        <strain evidence="6">SING2019-196</strain>
    </source>
</reference>
<dbReference type="InterPro" id="IPR050481">
    <property type="entry name" value="UDP-glycosyltransf_plant"/>
</dbReference>
<comment type="caution">
    <text evidence="6">The sequence shown here is derived from an EMBL/GenBank/DDBJ whole genome shotgun (WGS) entry which is preliminary data.</text>
</comment>
<dbReference type="Pfam" id="PF00201">
    <property type="entry name" value="UDPGT"/>
    <property type="match status" value="1"/>
</dbReference>
<dbReference type="AlphaFoldDB" id="A0AAD3TFA0"/>
<keyword evidence="7" id="KW-1185">Reference proteome</keyword>
<evidence type="ECO:0000256" key="4">
    <source>
        <dbReference type="RuleBase" id="RU003718"/>
    </source>
</evidence>